<accession>A0ABV2YX06</accession>
<dbReference type="InterPro" id="IPR054612">
    <property type="entry name" value="Phage_capsid-like_C"/>
</dbReference>
<dbReference type="InterPro" id="IPR024455">
    <property type="entry name" value="Phage_capsid"/>
</dbReference>
<name>A0ABV2YX06_9ACTN</name>
<evidence type="ECO:0000259" key="2">
    <source>
        <dbReference type="Pfam" id="PF05065"/>
    </source>
</evidence>
<gene>
    <name evidence="3" type="ORF">AB0E61_09245</name>
</gene>
<comment type="subcellular location">
    <subcellularLocation>
        <location evidence="1">Virion</location>
    </subcellularLocation>
</comment>
<evidence type="ECO:0000313" key="4">
    <source>
        <dbReference type="Proteomes" id="UP001550853"/>
    </source>
</evidence>
<proteinExistence type="predicted"/>
<evidence type="ECO:0000313" key="3">
    <source>
        <dbReference type="EMBL" id="MEU3710275.1"/>
    </source>
</evidence>
<comment type="caution">
    <text evidence="3">The sequence shown here is derived from an EMBL/GenBank/DDBJ whole genome shotgun (WGS) entry which is preliminary data.</text>
</comment>
<dbReference type="Gene3D" id="3.30.2400.10">
    <property type="entry name" value="Major capsid protein gp5"/>
    <property type="match status" value="1"/>
</dbReference>
<sequence length="280" mass="29409">MSFLTASSGVSGITPDDYGPLIVQPVERESVALQVASKLKTNSTKVHIPVVQTDAGASFVAEGDEIAPTDAIMGELEITPAKCAGLSIVSNELAEDSDPDAQKLVGDGLARSIARVLDRSFFNSLPAPAPEGLEAVGGVGTVDAGTKFTNLDAFQEAINRAEDVGATITAFAANPVDALTLAQLKQTKDSNVPLLGSDPTTPTRRTVLGVPLYVSNAVTVGTVWGIPRDRVMVVMRRDVTLDVSKHARFTRDQTAIKATMRVAHAFPHPAAIQRISLGKA</sequence>
<dbReference type="Pfam" id="PF05065">
    <property type="entry name" value="Phage_capsid"/>
    <property type="match status" value="1"/>
</dbReference>
<keyword evidence="4" id="KW-1185">Reference proteome</keyword>
<evidence type="ECO:0000256" key="1">
    <source>
        <dbReference type="ARBA" id="ARBA00004328"/>
    </source>
</evidence>
<dbReference type="RefSeq" id="WP_030286717.1">
    <property type="nucleotide sequence ID" value="NZ_JBEZVI010000005.1"/>
</dbReference>
<dbReference type="NCBIfam" id="TIGR01554">
    <property type="entry name" value="major_cap_HK97"/>
    <property type="match status" value="1"/>
</dbReference>
<dbReference type="EMBL" id="JBEZVI010000005">
    <property type="protein sequence ID" value="MEU3710275.1"/>
    <property type="molecule type" value="Genomic_DNA"/>
</dbReference>
<dbReference type="SUPFAM" id="SSF56563">
    <property type="entry name" value="Major capsid protein gp5"/>
    <property type="match status" value="1"/>
</dbReference>
<organism evidence="3 4">
    <name type="scientific">Streptomyces catenulae</name>
    <dbReference type="NCBI Taxonomy" id="66875"/>
    <lineage>
        <taxon>Bacteria</taxon>
        <taxon>Bacillati</taxon>
        <taxon>Actinomycetota</taxon>
        <taxon>Actinomycetes</taxon>
        <taxon>Kitasatosporales</taxon>
        <taxon>Streptomycetaceae</taxon>
        <taxon>Streptomyces</taxon>
    </lineage>
</organism>
<dbReference type="Gene3D" id="3.30.2320.10">
    <property type="entry name" value="hypothetical protein PF0899 domain"/>
    <property type="match status" value="1"/>
</dbReference>
<dbReference type="Proteomes" id="UP001550853">
    <property type="component" value="Unassembled WGS sequence"/>
</dbReference>
<feature type="domain" description="Phage capsid-like C-terminal" evidence="2">
    <location>
        <begin position="15"/>
        <end position="275"/>
    </location>
</feature>
<reference evidence="3 4" key="1">
    <citation type="submission" date="2024-06" db="EMBL/GenBank/DDBJ databases">
        <title>The Natural Products Discovery Center: Release of the First 8490 Sequenced Strains for Exploring Actinobacteria Biosynthetic Diversity.</title>
        <authorList>
            <person name="Kalkreuter E."/>
            <person name="Kautsar S.A."/>
            <person name="Yang D."/>
            <person name="Bader C.D."/>
            <person name="Teijaro C.N."/>
            <person name="Fluegel L."/>
            <person name="Davis C.M."/>
            <person name="Simpson J.R."/>
            <person name="Lauterbach L."/>
            <person name="Steele A.D."/>
            <person name="Gui C."/>
            <person name="Meng S."/>
            <person name="Li G."/>
            <person name="Viehrig K."/>
            <person name="Ye F."/>
            <person name="Su P."/>
            <person name="Kiefer A.F."/>
            <person name="Nichols A."/>
            <person name="Cepeda A.J."/>
            <person name="Yan W."/>
            <person name="Fan B."/>
            <person name="Jiang Y."/>
            <person name="Adhikari A."/>
            <person name="Zheng C.-J."/>
            <person name="Schuster L."/>
            <person name="Cowan T.M."/>
            <person name="Smanski M.J."/>
            <person name="Chevrette M.G."/>
            <person name="De Carvalho L.P.S."/>
            <person name="Shen B."/>
        </authorList>
    </citation>
    <scope>NUCLEOTIDE SEQUENCE [LARGE SCALE GENOMIC DNA]</scope>
    <source>
        <strain evidence="3 4">NPDC033039</strain>
    </source>
</reference>
<protein>
    <submittedName>
        <fullName evidence="3">Phage major capsid protein</fullName>
    </submittedName>
</protein>